<keyword evidence="1" id="KW-1133">Transmembrane helix</keyword>
<keyword evidence="2" id="KW-0732">Signal</keyword>
<evidence type="ECO:0000313" key="3">
    <source>
        <dbReference type="EMBL" id="KAK3318102.1"/>
    </source>
</evidence>
<feature type="transmembrane region" description="Helical" evidence="1">
    <location>
        <begin position="101"/>
        <end position="119"/>
    </location>
</feature>
<dbReference type="EMBL" id="JAUEDM010000004">
    <property type="protein sequence ID" value="KAK3318102.1"/>
    <property type="molecule type" value="Genomic_DNA"/>
</dbReference>
<comment type="caution">
    <text evidence="3">The sequence shown here is derived from an EMBL/GenBank/DDBJ whole genome shotgun (WGS) entry which is preliminary data.</text>
</comment>
<feature type="signal peptide" evidence="2">
    <location>
        <begin position="1"/>
        <end position="15"/>
    </location>
</feature>
<evidence type="ECO:0000256" key="2">
    <source>
        <dbReference type="SAM" id="SignalP"/>
    </source>
</evidence>
<feature type="transmembrane region" description="Helical" evidence="1">
    <location>
        <begin position="62"/>
        <end position="81"/>
    </location>
</feature>
<feature type="chain" id="PRO_5041905819" description="Integral membrane protein" evidence="2">
    <location>
        <begin position="16"/>
        <end position="179"/>
    </location>
</feature>
<protein>
    <recommendedName>
        <fullName evidence="5">Integral membrane protein</fullName>
    </recommendedName>
</protein>
<keyword evidence="4" id="KW-1185">Reference proteome</keyword>
<accession>A0AAE0I4L5</accession>
<proteinExistence type="predicted"/>
<evidence type="ECO:0000313" key="4">
    <source>
        <dbReference type="Proteomes" id="UP001283341"/>
    </source>
</evidence>
<reference evidence="3" key="1">
    <citation type="journal article" date="2023" name="Mol. Phylogenet. Evol.">
        <title>Genome-scale phylogeny and comparative genomics of the fungal order Sordariales.</title>
        <authorList>
            <person name="Hensen N."/>
            <person name="Bonometti L."/>
            <person name="Westerberg I."/>
            <person name="Brannstrom I.O."/>
            <person name="Guillou S."/>
            <person name="Cros-Aarteil S."/>
            <person name="Calhoun S."/>
            <person name="Haridas S."/>
            <person name="Kuo A."/>
            <person name="Mondo S."/>
            <person name="Pangilinan J."/>
            <person name="Riley R."/>
            <person name="LaButti K."/>
            <person name="Andreopoulos B."/>
            <person name="Lipzen A."/>
            <person name="Chen C."/>
            <person name="Yan M."/>
            <person name="Daum C."/>
            <person name="Ng V."/>
            <person name="Clum A."/>
            <person name="Steindorff A."/>
            <person name="Ohm R.A."/>
            <person name="Martin F."/>
            <person name="Silar P."/>
            <person name="Natvig D.O."/>
            <person name="Lalanne C."/>
            <person name="Gautier V."/>
            <person name="Ament-Velasquez S.L."/>
            <person name="Kruys A."/>
            <person name="Hutchinson M.I."/>
            <person name="Powell A.J."/>
            <person name="Barry K."/>
            <person name="Miller A.N."/>
            <person name="Grigoriev I.V."/>
            <person name="Debuchy R."/>
            <person name="Gladieux P."/>
            <person name="Hiltunen Thoren M."/>
            <person name="Johannesson H."/>
        </authorList>
    </citation>
    <scope>NUCLEOTIDE SEQUENCE</scope>
    <source>
        <strain evidence="3">CBS 118394</strain>
    </source>
</reference>
<evidence type="ECO:0000256" key="1">
    <source>
        <dbReference type="SAM" id="Phobius"/>
    </source>
</evidence>
<organism evidence="3 4">
    <name type="scientific">Apodospora peruviana</name>
    <dbReference type="NCBI Taxonomy" id="516989"/>
    <lineage>
        <taxon>Eukaryota</taxon>
        <taxon>Fungi</taxon>
        <taxon>Dikarya</taxon>
        <taxon>Ascomycota</taxon>
        <taxon>Pezizomycotina</taxon>
        <taxon>Sordariomycetes</taxon>
        <taxon>Sordariomycetidae</taxon>
        <taxon>Sordariales</taxon>
        <taxon>Lasiosphaeriaceae</taxon>
        <taxon>Apodospora</taxon>
    </lineage>
</organism>
<dbReference type="AlphaFoldDB" id="A0AAE0I4L5"/>
<keyword evidence="1" id="KW-0812">Transmembrane</keyword>
<dbReference type="Proteomes" id="UP001283341">
    <property type="component" value="Unassembled WGS sequence"/>
</dbReference>
<gene>
    <name evidence="3" type="ORF">B0H66DRAFT_532616</name>
</gene>
<name>A0AAE0I4L5_9PEZI</name>
<feature type="transmembrane region" description="Helical" evidence="1">
    <location>
        <begin position="156"/>
        <end position="177"/>
    </location>
</feature>
<sequence>MAGLALLRVAPLLSATSSVTFTLSEDTFIRPLVHTAPSASSLELRRHVNRILPSHGRWTRRGLFVIFITYPLSIATAAANLARHDNGQVDLSGDATYNARVAAGFYLAGLAFSVIHFPFGPRAMSLLKRVREDSGNDSDATQDNTSSMVSWLRVNAIRGVVADVPSWVCYFAAFLFAMA</sequence>
<evidence type="ECO:0008006" key="5">
    <source>
        <dbReference type="Google" id="ProtNLM"/>
    </source>
</evidence>
<reference evidence="3" key="2">
    <citation type="submission" date="2023-06" db="EMBL/GenBank/DDBJ databases">
        <authorList>
            <consortium name="Lawrence Berkeley National Laboratory"/>
            <person name="Haridas S."/>
            <person name="Hensen N."/>
            <person name="Bonometti L."/>
            <person name="Westerberg I."/>
            <person name="Brannstrom I.O."/>
            <person name="Guillou S."/>
            <person name="Cros-Aarteil S."/>
            <person name="Calhoun S."/>
            <person name="Kuo A."/>
            <person name="Mondo S."/>
            <person name="Pangilinan J."/>
            <person name="Riley R."/>
            <person name="Labutti K."/>
            <person name="Andreopoulos B."/>
            <person name="Lipzen A."/>
            <person name="Chen C."/>
            <person name="Yanf M."/>
            <person name="Daum C."/>
            <person name="Ng V."/>
            <person name="Clum A."/>
            <person name="Steindorff A."/>
            <person name="Ohm R."/>
            <person name="Martin F."/>
            <person name="Silar P."/>
            <person name="Natvig D."/>
            <person name="Lalanne C."/>
            <person name="Gautier V."/>
            <person name="Ament-Velasquez S.L."/>
            <person name="Kruys A."/>
            <person name="Hutchinson M.I."/>
            <person name="Powell A.J."/>
            <person name="Barry K."/>
            <person name="Miller A.N."/>
            <person name="Grigoriev I.V."/>
            <person name="Debuchy R."/>
            <person name="Gladieux P."/>
            <person name="Thoren M.H."/>
            <person name="Johannesson H."/>
        </authorList>
    </citation>
    <scope>NUCLEOTIDE SEQUENCE</scope>
    <source>
        <strain evidence="3">CBS 118394</strain>
    </source>
</reference>
<keyword evidence="1" id="KW-0472">Membrane</keyword>